<evidence type="ECO:0000256" key="1">
    <source>
        <dbReference type="ARBA" id="ARBA00022690"/>
    </source>
</evidence>
<dbReference type="PANTHER" id="PTHR11461">
    <property type="entry name" value="SERINE PROTEASE INHIBITOR, SERPIN"/>
    <property type="match status" value="1"/>
</dbReference>
<dbReference type="GO" id="GO:0005615">
    <property type="term" value="C:extracellular space"/>
    <property type="evidence" value="ECO:0007669"/>
    <property type="project" value="InterPro"/>
</dbReference>
<evidence type="ECO:0000256" key="4">
    <source>
        <dbReference type="SAM" id="SignalP"/>
    </source>
</evidence>
<dbReference type="InterPro" id="IPR023795">
    <property type="entry name" value="Serpin_CS"/>
</dbReference>
<evidence type="ECO:0000313" key="7">
    <source>
        <dbReference type="Proteomes" id="UP001497472"/>
    </source>
</evidence>
<keyword evidence="2" id="KW-0722">Serine protease inhibitor</keyword>
<dbReference type="InterPro" id="IPR023796">
    <property type="entry name" value="Serpin_dom"/>
</dbReference>
<comment type="caution">
    <text evidence="6">The sequence shown here is derived from an EMBL/GenBank/DDBJ whole genome shotgun (WGS) entry which is preliminary data.</text>
</comment>
<dbReference type="EMBL" id="CAVLEF010000007">
    <property type="protein sequence ID" value="CAK1545668.1"/>
    <property type="molecule type" value="Genomic_DNA"/>
</dbReference>
<evidence type="ECO:0000256" key="2">
    <source>
        <dbReference type="ARBA" id="ARBA00022900"/>
    </source>
</evidence>
<feature type="chain" id="PRO_5044021619" description="Serpin domain-containing protein" evidence="4">
    <location>
        <begin position="16"/>
        <end position="444"/>
    </location>
</feature>
<protein>
    <recommendedName>
        <fullName evidence="5">Serpin domain-containing protein</fullName>
    </recommendedName>
</protein>
<dbReference type="InterPro" id="IPR042178">
    <property type="entry name" value="Serpin_sf_1"/>
</dbReference>
<dbReference type="AlphaFoldDB" id="A0AAV1J8A3"/>
<name>A0AAV1J8A3_9NEOP</name>
<dbReference type="Proteomes" id="UP001497472">
    <property type="component" value="Unassembled WGS sequence"/>
</dbReference>
<dbReference type="Pfam" id="PF00079">
    <property type="entry name" value="Serpin"/>
    <property type="match status" value="1"/>
</dbReference>
<reference evidence="6 7" key="1">
    <citation type="submission" date="2023-11" db="EMBL/GenBank/DDBJ databases">
        <authorList>
            <person name="Okamura Y."/>
        </authorList>
    </citation>
    <scope>NUCLEOTIDE SEQUENCE [LARGE SCALE GENOMIC DNA]</scope>
</reference>
<feature type="domain" description="Serpin" evidence="5">
    <location>
        <begin position="73"/>
        <end position="434"/>
    </location>
</feature>
<sequence>MRLLLVLFLVPYVLCDESNHTIPEQFLQDVFGNPASTVENALPPQSYLQMDLQKTEDVIINRQPIVVNDKFDWTLTKRVAVMSNENFLISPLGLKLALAILMEASSGATKSEISSVLGLDIDYHKVRDSFAELLTSLQTKSSDYILDIGSRIYVGSSIKPPQHFAAVAQRFYKTEITSLDFNKPELAAGSINKWVANITQGRITNLVAPGDVEGVAALVLNTLFFKGTWQHQFDPNETRHNDFYLKANATKEIPFMTIKHKFFYTDSVKYNAKILRMPYKSGKFAMYVVVPNSLTGLPQIFDDVIGLRVELLKMTEHLVNVKIPKFQFEYTSVLDGILKELGIRQAFEDTASFPGISRGQTSASKMKISKVLQRSGIENNEIGSVAYSATEITLENKFGGEEPTATLTANKPFMFFIRDETSQQLLFTGRVSDPSLFDGAFKLP</sequence>
<keyword evidence="4" id="KW-0732">Signal</keyword>
<dbReference type="SUPFAM" id="SSF56574">
    <property type="entry name" value="Serpins"/>
    <property type="match status" value="1"/>
</dbReference>
<feature type="signal peptide" evidence="4">
    <location>
        <begin position="1"/>
        <end position="15"/>
    </location>
</feature>
<dbReference type="InterPro" id="IPR042185">
    <property type="entry name" value="Serpin_sf_2"/>
</dbReference>
<accession>A0AAV1J8A3</accession>
<gene>
    <name evidence="6" type="ORF">LNINA_LOCUS5292</name>
</gene>
<evidence type="ECO:0000256" key="3">
    <source>
        <dbReference type="RuleBase" id="RU000411"/>
    </source>
</evidence>
<dbReference type="Gene3D" id="2.30.39.10">
    <property type="entry name" value="Alpha-1-antitrypsin, domain 1"/>
    <property type="match status" value="1"/>
</dbReference>
<dbReference type="PROSITE" id="PS00284">
    <property type="entry name" value="SERPIN"/>
    <property type="match status" value="1"/>
</dbReference>
<dbReference type="SMART" id="SM00093">
    <property type="entry name" value="SERPIN"/>
    <property type="match status" value="1"/>
</dbReference>
<dbReference type="InterPro" id="IPR036186">
    <property type="entry name" value="Serpin_sf"/>
</dbReference>
<comment type="similarity">
    <text evidence="3">Belongs to the serpin family.</text>
</comment>
<dbReference type="InterPro" id="IPR000215">
    <property type="entry name" value="Serpin_fam"/>
</dbReference>
<keyword evidence="1" id="KW-0646">Protease inhibitor</keyword>
<dbReference type="PANTHER" id="PTHR11461:SF357">
    <property type="entry name" value="SERINE PROTEASE INHIBITOR 27A"/>
    <property type="match status" value="1"/>
</dbReference>
<evidence type="ECO:0000259" key="5">
    <source>
        <dbReference type="SMART" id="SM00093"/>
    </source>
</evidence>
<keyword evidence="7" id="KW-1185">Reference proteome</keyword>
<organism evidence="6 7">
    <name type="scientific">Leptosia nina</name>
    <dbReference type="NCBI Taxonomy" id="320188"/>
    <lineage>
        <taxon>Eukaryota</taxon>
        <taxon>Metazoa</taxon>
        <taxon>Ecdysozoa</taxon>
        <taxon>Arthropoda</taxon>
        <taxon>Hexapoda</taxon>
        <taxon>Insecta</taxon>
        <taxon>Pterygota</taxon>
        <taxon>Neoptera</taxon>
        <taxon>Endopterygota</taxon>
        <taxon>Lepidoptera</taxon>
        <taxon>Glossata</taxon>
        <taxon>Ditrysia</taxon>
        <taxon>Papilionoidea</taxon>
        <taxon>Pieridae</taxon>
        <taxon>Pierinae</taxon>
        <taxon>Leptosia</taxon>
    </lineage>
</organism>
<proteinExistence type="inferred from homology"/>
<dbReference type="Gene3D" id="3.30.497.10">
    <property type="entry name" value="Antithrombin, subunit I, domain 2"/>
    <property type="match status" value="1"/>
</dbReference>
<evidence type="ECO:0000313" key="6">
    <source>
        <dbReference type="EMBL" id="CAK1545668.1"/>
    </source>
</evidence>
<dbReference type="GO" id="GO:0004867">
    <property type="term" value="F:serine-type endopeptidase inhibitor activity"/>
    <property type="evidence" value="ECO:0007669"/>
    <property type="project" value="UniProtKB-KW"/>
</dbReference>